<accession>A0ABP9QWJ3</accession>
<gene>
    <name evidence="2" type="ORF">GCM10023321_62940</name>
</gene>
<feature type="transmembrane region" description="Helical" evidence="1">
    <location>
        <begin position="21"/>
        <end position="46"/>
    </location>
</feature>
<feature type="transmembrane region" description="Helical" evidence="1">
    <location>
        <begin position="189"/>
        <end position="210"/>
    </location>
</feature>
<protein>
    <recommendedName>
        <fullName evidence="4">DUF4386 domain-containing protein</fullName>
    </recommendedName>
</protein>
<name>A0ABP9QWJ3_9PSEU</name>
<feature type="transmembrane region" description="Helical" evidence="1">
    <location>
        <begin position="77"/>
        <end position="98"/>
    </location>
</feature>
<evidence type="ECO:0008006" key="4">
    <source>
        <dbReference type="Google" id="ProtNLM"/>
    </source>
</evidence>
<evidence type="ECO:0000256" key="1">
    <source>
        <dbReference type="SAM" id="Phobius"/>
    </source>
</evidence>
<reference evidence="3" key="1">
    <citation type="journal article" date="2019" name="Int. J. Syst. Evol. Microbiol.">
        <title>The Global Catalogue of Microorganisms (GCM) 10K type strain sequencing project: providing services to taxonomists for standard genome sequencing and annotation.</title>
        <authorList>
            <consortium name="The Broad Institute Genomics Platform"/>
            <consortium name="The Broad Institute Genome Sequencing Center for Infectious Disease"/>
            <person name="Wu L."/>
            <person name="Ma J."/>
        </authorList>
    </citation>
    <scope>NUCLEOTIDE SEQUENCE [LARGE SCALE GENOMIC DNA]</scope>
    <source>
        <strain evidence="3">JCM 18303</strain>
    </source>
</reference>
<feature type="transmembrane region" description="Helical" evidence="1">
    <location>
        <begin position="110"/>
        <end position="135"/>
    </location>
</feature>
<feature type="transmembrane region" description="Helical" evidence="1">
    <location>
        <begin position="155"/>
        <end position="177"/>
    </location>
</feature>
<sequence>MNNPCHPHAPNWARAQAAPSALIQLLCVWAGPVFLVVYGAFFWPVAGFLPPSPPSWTAAQTAAFYAEHTTAIRVGQIGALIASVLLIPFWAVISGQIARIERAHRGRPPVLALAQFGGAILLQVFFVLCGMFWIIATFRPELDPAAVRLLHDAGWLMFVMVFPGYVLQMCCVGIAALSDDGPRPVWPRWAGYLSFWVGAGGAGGGIAVFFKSGPFAWNGIVGFYLPVLLFVGWVITMAGLMHAGIKRQAEEDGTPRPSTERESAGVR</sequence>
<keyword evidence="3" id="KW-1185">Reference proteome</keyword>
<keyword evidence="1" id="KW-0812">Transmembrane</keyword>
<comment type="caution">
    <text evidence="2">The sequence shown here is derived from an EMBL/GenBank/DDBJ whole genome shotgun (WGS) entry which is preliminary data.</text>
</comment>
<dbReference type="EMBL" id="BAABJP010000039">
    <property type="protein sequence ID" value="GAA5168604.1"/>
    <property type="molecule type" value="Genomic_DNA"/>
</dbReference>
<evidence type="ECO:0000313" key="3">
    <source>
        <dbReference type="Proteomes" id="UP001428817"/>
    </source>
</evidence>
<evidence type="ECO:0000313" key="2">
    <source>
        <dbReference type="EMBL" id="GAA5168604.1"/>
    </source>
</evidence>
<dbReference type="Proteomes" id="UP001428817">
    <property type="component" value="Unassembled WGS sequence"/>
</dbReference>
<proteinExistence type="predicted"/>
<feature type="transmembrane region" description="Helical" evidence="1">
    <location>
        <begin position="216"/>
        <end position="240"/>
    </location>
</feature>
<keyword evidence="1" id="KW-0472">Membrane</keyword>
<organism evidence="2 3">
    <name type="scientific">Pseudonocardia eucalypti</name>
    <dbReference type="NCBI Taxonomy" id="648755"/>
    <lineage>
        <taxon>Bacteria</taxon>
        <taxon>Bacillati</taxon>
        <taxon>Actinomycetota</taxon>
        <taxon>Actinomycetes</taxon>
        <taxon>Pseudonocardiales</taxon>
        <taxon>Pseudonocardiaceae</taxon>
        <taxon>Pseudonocardia</taxon>
    </lineage>
</organism>
<keyword evidence="1" id="KW-1133">Transmembrane helix</keyword>